<evidence type="ECO:0000313" key="2">
    <source>
        <dbReference type="Proteomes" id="UP000030759"/>
    </source>
</evidence>
<accession>A0A061HZ14</accession>
<dbReference type="Proteomes" id="UP000030759">
    <property type="component" value="Unassembled WGS sequence"/>
</dbReference>
<dbReference type="EMBL" id="KE680771">
    <property type="protein sequence ID" value="ERE71494.1"/>
    <property type="molecule type" value="Genomic_DNA"/>
</dbReference>
<name>A0A061HZ14_CRIGR</name>
<protein>
    <submittedName>
        <fullName evidence="1">Uncharacterized protein</fullName>
    </submittedName>
</protein>
<evidence type="ECO:0000313" key="1">
    <source>
        <dbReference type="EMBL" id="ERE71494.1"/>
    </source>
</evidence>
<sequence>MRAVQRKSKLRKKWKGRAKKQMVSTLPLCPALLQKTQLKSVKRKPKPIQSRLAFLFFKPEYIRSVFE</sequence>
<gene>
    <name evidence="1" type="ORF">H671_6g15712</name>
</gene>
<dbReference type="AlphaFoldDB" id="A0A061HZ14"/>
<reference evidence="2" key="1">
    <citation type="journal article" date="2013" name="Nat. Biotechnol.">
        <title>Chinese hamster genome sequenced from sorted chromosomes.</title>
        <authorList>
            <person name="Brinkrolf K."/>
            <person name="Rupp O."/>
            <person name="Laux H."/>
            <person name="Kollin F."/>
            <person name="Ernst W."/>
            <person name="Linke B."/>
            <person name="Kofler R."/>
            <person name="Romand S."/>
            <person name="Hesse F."/>
            <person name="Budach W.E."/>
            <person name="Galosy S."/>
            <person name="Muller D."/>
            <person name="Noll T."/>
            <person name="Wienberg J."/>
            <person name="Jostock T."/>
            <person name="Leonard M."/>
            <person name="Grillari J."/>
            <person name="Tauch A."/>
            <person name="Goesmann A."/>
            <person name="Helk B."/>
            <person name="Mott J.E."/>
            <person name="Puhler A."/>
            <person name="Borth N."/>
        </authorList>
    </citation>
    <scope>NUCLEOTIDE SEQUENCE [LARGE SCALE GENOMIC DNA]</scope>
    <source>
        <strain evidence="2">17A/GY</strain>
    </source>
</reference>
<proteinExistence type="predicted"/>
<organism evidence="1 2">
    <name type="scientific">Cricetulus griseus</name>
    <name type="common">Chinese hamster</name>
    <name type="synonym">Cricetulus barabensis griseus</name>
    <dbReference type="NCBI Taxonomy" id="10029"/>
    <lineage>
        <taxon>Eukaryota</taxon>
        <taxon>Metazoa</taxon>
        <taxon>Chordata</taxon>
        <taxon>Craniata</taxon>
        <taxon>Vertebrata</taxon>
        <taxon>Euteleostomi</taxon>
        <taxon>Mammalia</taxon>
        <taxon>Eutheria</taxon>
        <taxon>Euarchontoglires</taxon>
        <taxon>Glires</taxon>
        <taxon>Rodentia</taxon>
        <taxon>Myomorpha</taxon>
        <taxon>Muroidea</taxon>
        <taxon>Cricetidae</taxon>
        <taxon>Cricetinae</taxon>
        <taxon>Cricetulus</taxon>
    </lineage>
</organism>